<feature type="region of interest" description="Disordered" evidence="9">
    <location>
        <begin position="91"/>
        <end position="124"/>
    </location>
</feature>
<dbReference type="Pfam" id="PF08790">
    <property type="entry name" value="zf-LYAR"/>
    <property type="match status" value="1"/>
</dbReference>
<feature type="compositionally biased region" description="Acidic residues" evidence="9">
    <location>
        <begin position="91"/>
        <end position="102"/>
    </location>
</feature>
<dbReference type="SUPFAM" id="SSF57667">
    <property type="entry name" value="beta-beta-alpha zinc fingers"/>
    <property type="match status" value="1"/>
</dbReference>
<dbReference type="AlphaFoldDB" id="A0AAJ0C4A7"/>
<dbReference type="InterPro" id="IPR014898">
    <property type="entry name" value="Znf_C2H2_LYAR"/>
</dbReference>
<dbReference type="PROSITE" id="PS51804">
    <property type="entry name" value="ZF_C2HC_LYAR"/>
    <property type="match status" value="1"/>
</dbReference>
<gene>
    <name evidence="11" type="ORF">QBC33DRAFT_331939</name>
</gene>
<keyword evidence="12" id="KW-1185">Reference proteome</keyword>
<proteinExistence type="inferred from homology"/>
<evidence type="ECO:0000256" key="3">
    <source>
        <dbReference type="ARBA" id="ARBA00022737"/>
    </source>
</evidence>
<evidence type="ECO:0000313" key="12">
    <source>
        <dbReference type="Proteomes" id="UP001244011"/>
    </source>
</evidence>
<dbReference type="RefSeq" id="XP_060285903.1">
    <property type="nucleotide sequence ID" value="XM_060423680.1"/>
</dbReference>
<evidence type="ECO:0000259" key="10">
    <source>
        <dbReference type="Pfam" id="PF08790"/>
    </source>
</evidence>
<dbReference type="Gene3D" id="3.30.1490.490">
    <property type="match status" value="1"/>
</dbReference>
<name>A0AAJ0C4A7_9PEZI</name>
<evidence type="ECO:0000256" key="2">
    <source>
        <dbReference type="ARBA" id="ARBA00022723"/>
    </source>
</evidence>
<dbReference type="FunFam" id="3.30.1490.490:FF:000001">
    <property type="entry name" value="cell growth-regulating nucleolar protein-like"/>
    <property type="match status" value="1"/>
</dbReference>
<evidence type="ECO:0000256" key="7">
    <source>
        <dbReference type="ARBA" id="ARBA00061084"/>
    </source>
</evidence>
<reference evidence="11" key="1">
    <citation type="submission" date="2023-06" db="EMBL/GenBank/DDBJ databases">
        <title>Genome-scale phylogeny and comparative genomics of the fungal order Sordariales.</title>
        <authorList>
            <consortium name="Lawrence Berkeley National Laboratory"/>
            <person name="Hensen N."/>
            <person name="Bonometti L."/>
            <person name="Westerberg I."/>
            <person name="Brannstrom I.O."/>
            <person name="Guillou S."/>
            <person name="Cros-Aarteil S."/>
            <person name="Calhoun S."/>
            <person name="Haridas S."/>
            <person name="Kuo A."/>
            <person name="Mondo S."/>
            <person name="Pangilinan J."/>
            <person name="Riley R."/>
            <person name="Labutti K."/>
            <person name="Andreopoulos B."/>
            <person name="Lipzen A."/>
            <person name="Chen C."/>
            <person name="Yanf M."/>
            <person name="Daum C."/>
            <person name="Ng V."/>
            <person name="Clum A."/>
            <person name="Steindorff A."/>
            <person name="Ohm R."/>
            <person name="Martin F."/>
            <person name="Silar P."/>
            <person name="Natvig D."/>
            <person name="Lalanne C."/>
            <person name="Gautier V."/>
            <person name="Ament-Velasquez S.L."/>
            <person name="Kruys A."/>
            <person name="Hutchinson M.I."/>
            <person name="Powell A.J."/>
            <person name="Barry K."/>
            <person name="Miller A.N."/>
            <person name="Grigoriev I.V."/>
            <person name="Debuchy R."/>
            <person name="Gladieux P."/>
            <person name="Thoren M.H."/>
            <person name="Johannesson H."/>
        </authorList>
    </citation>
    <scope>NUCLEOTIDE SEQUENCE</scope>
    <source>
        <strain evidence="11">8032-3</strain>
    </source>
</reference>
<feature type="domain" description="Zinc finger C2H2 LYAR-type" evidence="10">
    <location>
        <begin position="30"/>
        <end position="49"/>
    </location>
</feature>
<dbReference type="EMBL" id="MU839002">
    <property type="protein sequence ID" value="KAK1769690.1"/>
    <property type="molecule type" value="Genomic_DNA"/>
</dbReference>
<dbReference type="GO" id="GO:0005730">
    <property type="term" value="C:nucleolus"/>
    <property type="evidence" value="ECO:0007669"/>
    <property type="project" value="TreeGrafter"/>
</dbReference>
<comment type="similarity">
    <text evidence="7">Belongs to the UPF0743 family.</text>
</comment>
<evidence type="ECO:0000256" key="6">
    <source>
        <dbReference type="ARBA" id="ARBA00023242"/>
    </source>
</evidence>
<dbReference type="InterPro" id="IPR039999">
    <property type="entry name" value="LYAR"/>
</dbReference>
<evidence type="ECO:0000256" key="8">
    <source>
        <dbReference type="PROSITE-ProRule" id="PRU01145"/>
    </source>
</evidence>
<feature type="region of interest" description="Disordered" evidence="9">
    <location>
        <begin position="187"/>
        <end position="219"/>
    </location>
</feature>
<feature type="compositionally biased region" description="Pro residues" evidence="9">
    <location>
        <begin position="106"/>
        <end position="119"/>
    </location>
</feature>
<keyword evidence="4 8" id="KW-0863">Zinc-finger</keyword>
<dbReference type="GO" id="GO:0006364">
    <property type="term" value="P:rRNA processing"/>
    <property type="evidence" value="ECO:0007669"/>
    <property type="project" value="TreeGrafter"/>
</dbReference>
<dbReference type="PANTHER" id="PTHR13100">
    <property type="entry name" value="CELL GROWTH-REGULATING NUCLEOLAR PROTEIN LYAR"/>
    <property type="match status" value="1"/>
</dbReference>
<dbReference type="GO" id="GO:0008270">
    <property type="term" value="F:zinc ion binding"/>
    <property type="evidence" value="ECO:0007669"/>
    <property type="project" value="UniProtKB-KW"/>
</dbReference>
<keyword evidence="3" id="KW-0677">Repeat</keyword>
<comment type="caution">
    <text evidence="11">The sequence shown here is derived from an EMBL/GenBank/DDBJ whole genome shotgun (WGS) entry which is preliminary data.</text>
</comment>
<comment type="subcellular location">
    <subcellularLocation>
        <location evidence="1">Nucleus</location>
    </subcellularLocation>
</comment>
<dbReference type="GeneID" id="85306867"/>
<organism evidence="11 12">
    <name type="scientific">Phialemonium atrogriseum</name>
    <dbReference type="NCBI Taxonomy" id="1093897"/>
    <lineage>
        <taxon>Eukaryota</taxon>
        <taxon>Fungi</taxon>
        <taxon>Dikarya</taxon>
        <taxon>Ascomycota</taxon>
        <taxon>Pezizomycotina</taxon>
        <taxon>Sordariomycetes</taxon>
        <taxon>Sordariomycetidae</taxon>
        <taxon>Cephalothecales</taxon>
        <taxon>Cephalothecaceae</taxon>
        <taxon>Phialemonium</taxon>
    </lineage>
</organism>
<evidence type="ECO:0000256" key="5">
    <source>
        <dbReference type="ARBA" id="ARBA00022833"/>
    </source>
</evidence>
<evidence type="ECO:0000313" key="11">
    <source>
        <dbReference type="EMBL" id="KAK1769690.1"/>
    </source>
</evidence>
<dbReference type="InterPro" id="IPR036236">
    <property type="entry name" value="Znf_C2H2_sf"/>
</dbReference>
<feature type="compositionally biased region" description="Basic and acidic residues" evidence="9">
    <location>
        <begin position="201"/>
        <end position="211"/>
    </location>
</feature>
<dbReference type="Proteomes" id="UP001244011">
    <property type="component" value="Unassembled WGS sequence"/>
</dbReference>
<keyword evidence="2" id="KW-0479">Metal-binding</keyword>
<evidence type="ECO:0000256" key="1">
    <source>
        <dbReference type="ARBA" id="ARBA00004123"/>
    </source>
</evidence>
<sequence length="422" mass="46830">MVSFSCENCGDVLTKKKLDPHRNRCRGATFTCIDCMVHFPGTEYRAHTKYQGALYKNKKAKTSNFVATPPAPPKTMPQPAFVEDATEEYEWRDYEDDSDDDNLSPAEPPPEAPTPPPADEGPVNVFDFLVANPTPSASNVSLLRPTQLSKETQLVRFDYDAEAYLDPEGQMLEEGAMVEYGAGPVAASQFETPAPKGERRRSKDGEKDVKKDKKRKRLHVDVHDQVMTDAPPVLHSGLTGGLNKLMTRPSVFPPSPDYSGGDVAETPTSPLKKTKHSKHGKPSRAEAIGNTLMAMISSGPKTKTKKRKHSSPSGTKKSSRHLLEGAKEQKLLEYRPGSKEGKEGGDNAMILYKPRAEHFLSFVNKGPDSERGCSMNKALKRYHRERSASASQSVSKLMEEKELWRSLRLKKNDRGEIVLFCV</sequence>
<keyword evidence="5" id="KW-0862">Zinc</keyword>
<evidence type="ECO:0000256" key="9">
    <source>
        <dbReference type="SAM" id="MobiDB-lite"/>
    </source>
</evidence>
<accession>A0AAJ0C4A7</accession>
<protein>
    <recommendedName>
        <fullName evidence="10">Zinc finger C2H2 LYAR-type domain-containing protein</fullName>
    </recommendedName>
</protein>
<feature type="compositionally biased region" description="Basic residues" evidence="9">
    <location>
        <begin position="272"/>
        <end position="282"/>
    </location>
</feature>
<dbReference type="PANTHER" id="PTHR13100:SF10">
    <property type="entry name" value="CELL GROWTH-REGULATING NUCLEOLAR PROTEIN"/>
    <property type="match status" value="1"/>
</dbReference>
<dbReference type="GO" id="GO:0000122">
    <property type="term" value="P:negative regulation of transcription by RNA polymerase II"/>
    <property type="evidence" value="ECO:0007669"/>
    <property type="project" value="TreeGrafter"/>
</dbReference>
<dbReference type="GO" id="GO:0003677">
    <property type="term" value="F:DNA binding"/>
    <property type="evidence" value="ECO:0007669"/>
    <property type="project" value="InterPro"/>
</dbReference>
<keyword evidence="6" id="KW-0539">Nucleus</keyword>
<feature type="region of interest" description="Disordered" evidence="9">
    <location>
        <begin position="245"/>
        <end position="345"/>
    </location>
</feature>
<feature type="compositionally biased region" description="Basic and acidic residues" evidence="9">
    <location>
        <begin position="321"/>
        <end position="345"/>
    </location>
</feature>
<evidence type="ECO:0000256" key="4">
    <source>
        <dbReference type="ARBA" id="ARBA00022771"/>
    </source>
</evidence>